<keyword evidence="11" id="KW-0496">Mitochondrion</keyword>
<evidence type="ECO:0000256" key="10">
    <source>
        <dbReference type="ARBA" id="ARBA00023054"/>
    </source>
</evidence>
<dbReference type="InterPro" id="IPR000253">
    <property type="entry name" value="FHA_dom"/>
</dbReference>
<evidence type="ECO:0000256" key="1">
    <source>
        <dbReference type="ARBA" id="ARBA00004300"/>
    </source>
</evidence>
<dbReference type="FunFam" id="2.60.200.20:FF:000003">
    <property type="entry name" value="sarcolemmal membrane-associated protein isoform X2"/>
    <property type="match status" value="1"/>
</dbReference>
<reference evidence="23" key="1">
    <citation type="submission" date="2021-02" db="EMBL/GenBank/DDBJ databases">
        <authorList>
            <person name="Nowell W R."/>
        </authorList>
    </citation>
    <scope>NUCLEOTIDE SEQUENCE</scope>
</reference>
<evidence type="ECO:0000256" key="16">
    <source>
        <dbReference type="ARBA" id="ARBA00061687"/>
    </source>
</evidence>
<dbReference type="EMBL" id="CAJNOQ010001416">
    <property type="protein sequence ID" value="CAF0893542.1"/>
    <property type="molecule type" value="Genomic_DNA"/>
</dbReference>
<dbReference type="AlphaFoldDB" id="A0A813Z2Y2"/>
<feature type="region of interest" description="Disordered" evidence="20">
    <location>
        <begin position="544"/>
        <end position="566"/>
    </location>
</feature>
<gene>
    <name evidence="23" type="ORF">GPM918_LOCUS8253</name>
    <name evidence="24" type="ORF">SRO942_LOCUS8253</name>
</gene>
<dbReference type="SUPFAM" id="SSF49879">
    <property type="entry name" value="SMAD/FHA domain"/>
    <property type="match status" value="1"/>
</dbReference>
<comment type="subunit">
    <text evidence="17">Homodimer. Interacts with myosin. Interacts with SIKE1 and both associate with the STRIPAK core complex composed of PP2A catalytic and scaffolding subunits, the striatins (PP2A regulatory subunits), the striatin-associated proteins MOB4, STRIP1 and STRIP2, PDCD10 and members of the STE20 kinases, such as STK24 and STK26. Interacts (via FHA domain) with STK3 (when phosphorylated); the interaction associates STK3 with the STRIPAK complex.</text>
</comment>
<feature type="region of interest" description="Disordered" evidence="20">
    <location>
        <begin position="578"/>
        <end position="604"/>
    </location>
</feature>
<dbReference type="InterPro" id="IPR008984">
    <property type="entry name" value="SMAD_FHA_dom_sf"/>
</dbReference>
<feature type="compositionally biased region" description="Basic and acidic residues" evidence="20">
    <location>
        <begin position="545"/>
        <end position="566"/>
    </location>
</feature>
<dbReference type="GO" id="GO:0042383">
    <property type="term" value="C:sarcolemma"/>
    <property type="evidence" value="ECO:0007669"/>
    <property type="project" value="UniProtKB-SubCell"/>
</dbReference>
<keyword evidence="5" id="KW-0963">Cytoplasm</keyword>
<organism evidence="23 25">
    <name type="scientific">Didymodactylos carnosus</name>
    <dbReference type="NCBI Taxonomy" id="1234261"/>
    <lineage>
        <taxon>Eukaryota</taxon>
        <taxon>Metazoa</taxon>
        <taxon>Spiralia</taxon>
        <taxon>Gnathifera</taxon>
        <taxon>Rotifera</taxon>
        <taxon>Eurotatoria</taxon>
        <taxon>Bdelloidea</taxon>
        <taxon>Philodinida</taxon>
        <taxon>Philodinidae</taxon>
        <taxon>Didymodactylos</taxon>
    </lineage>
</organism>
<comment type="caution">
    <text evidence="23">The sequence shown here is derived from an EMBL/GenBank/DDBJ whole genome shotgun (WGS) entry which is preliminary data.</text>
</comment>
<dbReference type="Proteomes" id="UP000663829">
    <property type="component" value="Unassembled WGS sequence"/>
</dbReference>
<feature type="coiled-coil region" evidence="19">
    <location>
        <begin position="705"/>
        <end position="732"/>
    </location>
</feature>
<dbReference type="PANTHER" id="PTHR15715">
    <property type="entry name" value="CENTROSOMAL PROTEIN OF 170 KDA"/>
    <property type="match status" value="1"/>
</dbReference>
<evidence type="ECO:0000256" key="20">
    <source>
        <dbReference type="SAM" id="MobiDB-lite"/>
    </source>
</evidence>
<feature type="coiled-coil region" evidence="19">
    <location>
        <begin position="802"/>
        <end position="920"/>
    </location>
</feature>
<comment type="similarity">
    <text evidence="16">Belongs to the SLMAP family.</text>
</comment>
<dbReference type="Pfam" id="PF00498">
    <property type="entry name" value="FHA"/>
    <property type="match status" value="1"/>
</dbReference>
<dbReference type="Gene3D" id="2.60.200.20">
    <property type="match status" value="1"/>
</dbReference>
<feature type="coiled-coil region" evidence="19">
    <location>
        <begin position="272"/>
        <end position="411"/>
    </location>
</feature>
<dbReference type="OrthoDB" id="687730at2759"/>
<keyword evidence="25" id="KW-1185">Reference proteome</keyword>
<evidence type="ECO:0000256" key="15">
    <source>
        <dbReference type="ARBA" id="ARBA00060409"/>
    </source>
</evidence>
<comment type="function">
    <text evidence="14">Associates with the striatin-interacting phosphatase and kinase (STRIPAK) core complex, forming the extended (SIKE1:SLMAP)STRIPAK complex. The (SIKE1:SLMAP)STRIPAK complex dephosphorylates STK3 leading to the inhibition of Hippo signaling and the control of cell growth. May play a role during myoblast fusion.</text>
</comment>
<name>A0A813Z2Y2_9BILA</name>
<dbReference type="InterPro" id="IPR051176">
    <property type="entry name" value="Cent_Immune-Sig_Mod"/>
</dbReference>
<evidence type="ECO:0000256" key="19">
    <source>
        <dbReference type="SAM" id="Coils"/>
    </source>
</evidence>
<evidence type="ECO:0000256" key="2">
    <source>
        <dbReference type="ARBA" id="ARBA00004304"/>
    </source>
</evidence>
<dbReference type="PROSITE" id="PS50006">
    <property type="entry name" value="FHA_DOMAIN"/>
    <property type="match status" value="1"/>
</dbReference>
<evidence type="ECO:0000313" key="24">
    <source>
        <dbReference type="EMBL" id="CAF3677369.1"/>
    </source>
</evidence>
<evidence type="ECO:0000313" key="23">
    <source>
        <dbReference type="EMBL" id="CAF0893542.1"/>
    </source>
</evidence>
<evidence type="ECO:0000256" key="7">
    <source>
        <dbReference type="ARBA" id="ARBA00022692"/>
    </source>
</evidence>
<evidence type="ECO:0000256" key="9">
    <source>
        <dbReference type="ARBA" id="ARBA00022989"/>
    </source>
</evidence>
<proteinExistence type="inferred from homology"/>
<feature type="domain" description="FHA" evidence="22">
    <location>
        <begin position="76"/>
        <end position="131"/>
    </location>
</feature>
<evidence type="ECO:0000256" key="3">
    <source>
        <dbReference type="ARBA" id="ARBA00004389"/>
    </source>
</evidence>
<evidence type="ECO:0000256" key="14">
    <source>
        <dbReference type="ARBA" id="ARBA00057671"/>
    </source>
</evidence>
<evidence type="ECO:0000256" key="12">
    <source>
        <dbReference type="ARBA" id="ARBA00023136"/>
    </source>
</evidence>
<evidence type="ECO:0000256" key="18">
    <source>
        <dbReference type="ARBA" id="ARBA00074026"/>
    </source>
</evidence>
<dbReference type="EMBL" id="CAJOBC010001416">
    <property type="protein sequence ID" value="CAF3677369.1"/>
    <property type="molecule type" value="Genomic_DNA"/>
</dbReference>
<evidence type="ECO:0000256" key="17">
    <source>
        <dbReference type="ARBA" id="ARBA00066015"/>
    </source>
</evidence>
<dbReference type="CDD" id="cd22679">
    <property type="entry name" value="FHA_SLMAP"/>
    <property type="match status" value="1"/>
</dbReference>
<dbReference type="Proteomes" id="UP000681722">
    <property type="component" value="Unassembled WGS sequence"/>
</dbReference>
<keyword evidence="12 21" id="KW-0472">Membrane</keyword>
<evidence type="ECO:0000256" key="13">
    <source>
        <dbReference type="ARBA" id="ARBA00023212"/>
    </source>
</evidence>
<keyword evidence="13" id="KW-0206">Cytoskeleton</keyword>
<dbReference type="GO" id="GO:0031966">
    <property type="term" value="C:mitochondrial membrane"/>
    <property type="evidence" value="ECO:0007669"/>
    <property type="project" value="UniProtKB-SubCell"/>
</dbReference>
<dbReference type="GO" id="GO:0005813">
    <property type="term" value="C:centrosome"/>
    <property type="evidence" value="ECO:0007669"/>
    <property type="project" value="UniProtKB-SubCell"/>
</dbReference>
<accession>A0A813Z2Y2</accession>
<feature type="compositionally biased region" description="Low complexity" evidence="20">
    <location>
        <begin position="578"/>
        <end position="595"/>
    </location>
</feature>
<feature type="transmembrane region" description="Helical" evidence="21">
    <location>
        <begin position="928"/>
        <end position="947"/>
    </location>
</feature>
<keyword evidence="8" id="KW-0256">Endoplasmic reticulum</keyword>
<comment type="subcellular location">
    <subcellularLocation>
        <location evidence="15">Cell membrane</location>
        <location evidence="15">Sarcolemma</location>
        <topology evidence="15">Single-pass type IV membrane protein</topology>
    </subcellularLocation>
    <subcellularLocation>
        <location evidence="1">Cytoplasm</location>
        <location evidence="1">Cytoskeleton</location>
        <location evidence="1">Microtubule organizing center</location>
        <location evidence="1">Centrosome</location>
    </subcellularLocation>
    <subcellularLocation>
        <location evidence="3">Endoplasmic reticulum membrane</location>
        <topology evidence="3">Single-pass membrane protein</topology>
    </subcellularLocation>
    <subcellularLocation>
        <location evidence="2">Mitochondrion membrane</location>
        <topology evidence="2">Single-pass membrane protein</topology>
    </subcellularLocation>
</comment>
<dbReference type="CDD" id="cd21911">
    <property type="entry name" value="CC1_SLMAP"/>
    <property type="match status" value="1"/>
</dbReference>
<sequence length="954" mass="110372">MDNHSSASCFLFENTNGSYSNDVSIMTMIEENNGNSSLSSSSQQQQSQNPYPCTIFYCRPNSHPFQERRIPLTEPVKVGRAVARLKALQNNAIFDCKVLSRQHAKLWYENGKFYLQDTKSSNGTFVNNQRLGKCNEESLPFEIFSGDIVQFGVDVTENNRKTTHNCIIIEAKLYNSDGSEALPRSSSHPLTQLKDLDVNTRSLYELAQYLQEALQREQQLEQKLTYLQNVLQDTQKASNDGWQAIIDEDRLLARINALEDQIRAYHVKHPNEDTVKQEIVQLTQTRMKYEEESKIKLERALLEKTDAVSRVRNLECTVQLAQDELKRIEEQNEQQKQEIHHLVNQIDEQRALLIDFEQKLKESQTRCAELDYERNRIEADFQEYFLRTQKLEELQQQQQKIMNNNNNNIDNEQNGLNIIETRGRFRVHSSSKDEYQKQQTDTPMDNNIDYDKNDDDSVIVKQNDEEEKFNENGNNNSSSIIKVDTLINENGNEDEDESADGDEQENDLDNVIQNWYNFENEEQTSVIDKQQSFLSQPENKSLFTGKEDKHQSLNNHEDTSEQNEHKGTNTNEIKFIHSAPSASIPSISSSSTTISSDDETKSLENTNDELNVRLALKERECAQYKYLLENEEKASALIRQQLNETKERLNSMEEQYRSEHNRWEVVTRESSMLRIQFQLLKEQYDQLLKQKPEDNRLNITTEPLLVTKQKELNDLNETILTKQNEFDKLNSDIEHLKVIWCSLSDDLKLSTQSAIQLSSVLPNGAYPPSLPSLKTSSPPHINTNGFSSLSSKISTSSESETNENQMNDFVQLRDECAQLKNRIVRIENDMKCSRQENLQLSSEYNRLQDTYEELQTLKNALESSEMKIKHNLTDAQKEVDQYHDKLEEARNYIQKLENHCAELQKVLEETVNEYDELLIRTKTVSVCSIIPVGILVVAFVAAFYPILSKITATY</sequence>
<evidence type="ECO:0000259" key="22">
    <source>
        <dbReference type="PROSITE" id="PS50006"/>
    </source>
</evidence>
<protein>
    <recommendedName>
        <fullName evidence="18">Sarcolemmal membrane-associated protein</fullName>
    </recommendedName>
</protein>
<feature type="region of interest" description="Disordered" evidence="20">
    <location>
        <begin position="425"/>
        <end position="454"/>
    </location>
</feature>
<evidence type="ECO:0000256" key="4">
    <source>
        <dbReference type="ARBA" id="ARBA00022475"/>
    </source>
</evidence>
<feature type="coiled-coil region" evidence="19">
    <location>
        <begin position="210"/>
        <end position="237"/>
    </location>
</feature>
<evidence type="ECO:0000256" key="21">
    <source>
        <dbReference type="SAM" id="Phobius"/>
    </source>
</evidence>
<evidence type="ECO:0000256" key="8">
    <source>
        <dbReference type="ARBA" id="ARBA00022824"/>
    </source>
</evidence>
<keyword evidence="6" id="KW-0597">Phosphoprotein</keyword>
<keyword evidence="4" id="KW-1003">Cell membrane</keyword>
<evidence type="ECO:0000256" key="5">
    <source>
        <dbReference type="ARBA" id="ARBA00022490"/>
    </source>
</evidence>
<keyword evidence="10 19" id="KW-0175">Coiled coil</keyword>
<evidence type="ECO:0000256" key="6">
    <source>
        <dbReference type="ARBA" id="ARBA00022553"/>
    </source>
</evidence>
<evidence type="ECO:0000256" key="11">
    <source>
        <dbReference type="ARBA" id="ARBA00023128"/>
    </source>
</evidence>
<keyword evidence="7 21" id="KW-0812">Transmembrane</keyword>
<dbReference type="GO" id="GO:0005789">
    <property type="term" value="C:endoplasmic reticulum membrane"/>
    <property type="evidence" value="ECO:0007669"/>
    <property type="project" value="UniProtKB-SubCell"/>
</dbReference>
<dbReference type="PANTHER" id="PTHR15715:SF37">
    <property type="entry name" value="LD47843P"/>
    <property type="match status" value="1"/>
</dbReference>
<keyword evidence="9 21" id="KW-1133">Transmembrane helix</keyword>
<dbReference type="SMART" id="SM00240">
    <property type="entry name" value="FHA"/>
    <property type="match status" value="1"/>
</dbReference>
<evidence type="ECO:0000313" key="25">
    <source>
        <dbReference type="Proteomes" id="UP000663829"/>
    </source>
</evidence>